<sequence>MAPSTDYDFWLLDLDGTLIDVEPGYVYSVMDEVGDRMGRSFTERESELLWHGLGGSRDALLRQWGHEPREFWTVFHAVEDPIARAEHSFVYEDAAAFVATVDRPVGLVTHSQQYLADAALETLDIADWFDTVVCCDDELGWKPDPAPVRLAMSNLGVGRGLASGAERGVLVGDGPQDVGAAWNAGLDGIHVERHGHDRRGSCVLGDRRVMRLTELRRVGGDTGVEPEFASD</sequence>
<dbReference type="Gene3D" id="1.10.150.240">
    <property type="entry name" value="Putative phosphatase, domain 2"/>
    <property type="match status" value="1"/>
</dbReference>
<dbReference type="PANTHER" id="PTHR43434">
    <property type="entry name" value="PHOSPHOGLYCOLATE PHOSPHATASE"/>
    <property type="match status" value="1"/>
</dbReference>
<dbReference type="AlphaFoldDB" id="A0ABD6AZ44"/>
<dbReference type="RefSeq" id="WP_250874637.1">
    <property type="nucleotide sequence ID" value="NZ_JALXFV010000008.1"/>
</dbReference>
<dbReference type="GO" id="GO:0016787">
    <property type="term" value="F:hydrolase activity"/>
    <property type="evidence" value="ECO:0007669"/>
    <property type="project" value="UniProtKB-KW"/>
</dbReference>
<dbReference type="SFLD" id="SFLDG01129">
    <property type="entry name" value="C1.5:_HAD__Beta-PGM__Phosphata"/>
    <property type="match status" value="1"/>
</dbReference>
<dbReference type="Pfam" id="PF00702">
    <property type="entry name" value="Hydrolase"/>
    <property type="match status" value="1"/>
</dbReference>
<dbReference type="Gene3D" id="3.40.50.1000">
    <property type="entry name" value="HAD superfamily/HAD-like"/>
    <property type="match status" value="1"/>
</dbReference>
<evidence type="ECO:0000313" key="2">
    <source>
        <dbReference type="Proteomes" id="UP001597187"/>
    </source>
</evidence>
<dbReference type="PANTHER" id="PTHR43434:SF1">
    <property type="entry name" value="PHOSPHOGLYCOLATE PHOSPHATASE"/>
    <property type="match status" value="1"/>
</dbReference>
<protein>
    <submittedName>
        <fullName evidence="1">HAD family hydrolase</fullName>
        <ecNumber evidence="1">3.-.-.-</ecNumber>
    </submittedName>
</protein>
<keyword evidence="1" id="KW-0378">Hydrolase</keyword>
<dbReference type="SFLD" id="SFLDS00003">
    <property type="entry name" value="Haloacid_Dehalogenase"/>
    <property type="match status" value="1"/>
</dbReference>
<dbReference type="SUPFAM" id="SSF56784">
    <property type="entry name" value="HAD-like"/>
    <property type="match status" value="1"/>
</dbReference>
<dbReference type="InterPro" id="IPR023198">
    <property type="entry name" value="PGP-like_dom2"/>
</dbReference>
<dbReference type="EC" id="3.-.-.-" evidence="1"/>
<accession>A0ABD6AZ44</accession>
<dbReference type="InterPro" id="IPR036412">
    <property type="entry name" value="HAD-like_sf"/>
</dbReference>
<dbReference type="InterPro" id="IPR023214">
    <property type="entry name" value="HAD_sf"/>
</dbReference>
<name>A0ABD6AZ44_9EURY</name>
<evidence type="ECO:0000313" key="1">
    <source>
        <dbReference type="EMBL" id="MFD1514696.1"/>
    </source>
</evidence>
<dbReference type="EMBL" id="JBHUDC010000008">
    <property type="protein sequence ID" value="MFD1514696.1"/>
    <property type="molecule type" value="Genomic_DNA"/>
</dbReference>
<gene>
    <name evidence="1" type="ORF">ACFSBT_15555</name>
</gene>
<proteinExistence type="predicted"/>
<comment type="caution">
    <text evidence="1">The sequence shown here is derived from an EMBL/GenBank/DDBJ whole genome shotgun (WGS) entry which is preliminary data.</text>
</comment>
<organism evidence="1 2">
    <name type="scientific">Halomarina rubra</name>
    <dbReference type="NCBI Taxonomy" id="2071873"/>
    <lineage>
        <taxon>Archaea</taxon>
        <taxon>Methanobacteriati</taxon>
        <taxon>Methanobacteriota</taxon>
        <taxon>Stenosarchaea group</taxon>
        <taxon>Halobacteria</taxon>
        <taxon>Halobacteriales</taxon>
        <taxon>Natronomonadaceae</taxon>
        <taxon>Halomarina</taxon>
    </lineage>
</organism>
<keyword evidence="2" id="KW-1185">Reference proteome</keyword>
<dbReference type="Proteomes" id="UP001597187">
    <property type="component" value="Unassembled WGS sequence"/>
</dbReference>
<dbReference type="InterPro" id="IPR050155">
    <property type="entry name" value="HAD-like_hydrolase_sf"/>
</dbReference>
<reference evidence="1 2" key="1">
    <citation type="journal article" date="2019" name="Int. J. Syst. Evol. Microbiol.">
        <title>The Global Catalogue of Microorganisms (GCM) 10K type strain sequencing project: providing services to taxonomists for standard genome sequencing and annotation.</title>
        <authorList>
            <consortium name="The Broad Institute Genomics Platform"/>
            <consortium name="The Broad Institute Genome Sequencing Center for Infectious Disease"/>
            <person name="Wu L."/>
            <person name="Ma J."/>
        </authorList>
    </citation>
    <scope>NUCLEOTIDE SEQUENCE [LARGE SCALE GENOMIC DNA]</scope>
    <source>
        <strain evidence="1 2">CGMCC 1.12563</strain>
    </source>
</reference>